<dbReference type="EMBL" id="CAEY01000734">
    <property type="status" value="NOT_ANNOTATED_CDS"/>
    <property type="molecule type" value="Genomic_DNA"/>
</dbReference>
<dbReference type="STRING" id="32264.T1KZ30"/>
<evidence type="ECO:0000313" key="6">
    <source>
        <dbReference type="Proteomes" id="UP000015104"/>
    </source>
</evidence>
<evidence type="ECO:0008006" key="7">
    <source>
        <dbReference type="Google" id="ProtNLM"/>
    </source>
</evidence>
<evidence type="ECO:0000313" key="5">
    <source>
        <dbReference type="EnsemblMetazoa" id="tetur28g00150.1"/>
    </source>
</evidence>
<dbReference type="InterPro" id="IPR037275">
    <property type="entry name" value="Znf_CTCHY_sf"/>
</dbReference>
<dbReference type="OMA" id="FPYFMEH"/>
<reference evidence="6" key="1">
    <citation type="submission" date="2011-08" db="EMBL/GenBank/DDBJ databases">
        <authorList>
            <person name="Rombauts S."/>
        </authorList>
    </citation>
    <scope>NUCLEOTIDE SEQUENCE</scope>
    <source>
        <strain evidence="6">London</strain>
    </source>
</reference>
<dbReference type="AlphaFoldDB" id="T1KZ30"/>
<dbReference type="HOGENOM" id="CLU_034589_0_0_1"/>
<dbReference type="Pfam" id="PF10237">
    <property type="entry name" value="N6-adenineMlase"/>
    <property type="match status" value="1"/>
</dbReference>
<dbReference type="SUPFAM" id="SSF161245">
    <property type="entry name" value="Zinc hairpin stack"/>
    <property type="match status" value="1"/>
</dbReference>
<dbReference type="GO" id="GO:0005737">
    <property type="term" value="C:cytoplasm"/>
    <property type="evidence" value="ECO:0007669"/>
    <property type="project" value="UniProtKB-SubCell"/>
</dbReference>
<evidence type="ECO:0000256" key="3">
    <source>
        <dbReference type="ARBA" id="ARBA00022603"/>
    </source>
</evidence>
<organism evidence="5 6">
    <name type="scientific">Tetranychus urticae</name>
    <name type="common">Two-spotted spider mite</name>
    <dbReference type="NCBI Taxonomy" id="32264"/>
    <lineage>
        <taxon>Eukaryota</taxon>
        <taxon>Metazoa</taxon>
        <taxon>Ecdysozoa</taxon>
        <taxon>Arthropoda</taxon>
        <taxon>Chelicerata</taxon>
        <taxon>Arachnida</taxon>
        <taxon>Acari</taxon>
        <taxon>Acariformes</taxon>
        <taxon>Trombidiformes</taxon>
        <taxon>Prostigmata</taxon>
        <taxon>Eleutherengona</taxon>
        <taxon>Raphignathae</taxon>
        <taxon>Tetranychoidea</taxon>
        <taxon>Tetranychidae</taxon>
        <taxon>Tetranychus</taxon>
    </lineage>
</organism>
<keyword evidence="6" id="KW-1185">Reference proteome</keyword>
<dbReference type="KEGG" id="tut:107368843"/>
<comment type="subcellular location">
    <subcellularLocation>
        <location evidence="1">Cytoplasm</location>
    </subcellularLocation>
</comment>
<keyword evidence="4" id="KW-0808">Transferase</keyword>
<dbReference type="PROSITE" id="PS50216">
    <property type="entry name" value="DHHC"/>
    <property type="match status" value="1"/>
</dbReference>
<protein>
    <recommendedName>
        <fullName evidence="7">CTCHY-type domain-containing protein</fullName>
    </recommendedName>
</protein>
<dbReference type="PANTHER" id="PTHR13493">
    <property type="entry name" value="ZINC FINGER CCHC DOMAIN-CONTAINING"/>
    <property type="match status" value="1"/>
</dbReference>
<dbReference type="GO" id="GO:0008988">
    <property type="term" value="F:rRNA (adenine-N6-)-methyltransferase activity"/>
    <property type="evidence" value="ECO:0007669"/>
    <property type="project" value="InterPro"/>
</dbReference>
<keyword evidence="2" id="KW-0963">Cytoplasm</keyword>
<proteinExistence type="predicted"/>
<dbReference type="OrthoDB" id="431817at2759"/>
<dbReference type="InterPro" id="IPR039846">
    <property type="entry name" value="ZCCHC4"/>
</dbReference>
<dbReference type="InterPro" id="IPR041370">
    <property type="entry name" value="Mlase_EEF1AKMT1/ZCCHC4"/>
</dbReference>
<accession>T1KZ30</accession>
<dbReference type="Proteomes" id="UP000015104">
    <property type="component" value="Unassembled WGS sequence"/>
</dbReference>
<dbReference type="PANTHER" id="PTHR13493:SF3">
    <property type="entry name" value="RRNA N6-ADENOSINE-METHYLTRANSFERASE ZCCHC4"/>
    <property type="match status" value="1"/>
</dbReference>
<reference evidence="5" key="2">
    <citation type="submission" date="2015-06" db="UniProtKB">
        <authorList>
            <consortium name="EnsemblMetazoa"/>
        </authorList>
    </citation>
    <scope>IDENTIFICATION</scope>
</reference>
<name>T1KZ30_TETUR</name>
<gene>
    <name evidence="5" type="primary">107368843</name>
</gene>
<evidence type="ECO:0000256" key="4">
    <source>
        <dbReference type="ARBA" id="ARBA00022679"/>
    </source>
</evidence>
<dbReference type="EnsemblMetazoa" id="tetur28g00150.1">
    <property type="protein sequence ID" value="tetur28g00150.1"/>
    <property type="gene ID" value="tetur28g00150"/>
</dbReference>
<evidence type="ECO:0000256" key="2">
    <source>
        <dbReference type="ARBA" id="ARBA00022490"/>
    </source>
</evidence>
<dbReference type="eggNOG" id="KOG4399">
    <property type="taxonomic scope" value="Eukaryota"/>
</dbReference>
<evidence type="ECO:0000256" key="1">
    <source>
        <dbReference type="ARBA" id="ARBA00004496"/>
    </source>
</evidence>
<keyword evidence="3" id="KW-0489">Methyltransferase</keyword>
<dbReference type="GO" id="GO:0005730">
    <property type="term" value="C:nucleolus"/>
    <property type="evidence" value="ECO:0007669"/>
    <property type="project" value="TreeGrafter"/>
</dbReference>
<sequence length="428" mass="50206">MESPTFQKFANKSMGLDVIFDECVKKPNCKHGPTLLLSKKVGNSTKKFFACSAYRDNKCPLLKNPLDTSKFVVQRKKIRKKLVKVFQARKEERAYCRRCEELFLYRDYHKHQRHDVIDKIPLKLIRRPTLLLQAATKRKKEAQYFFDNITVNFIIQTFQKLELNRIICIGCPSIHEQVQSNKRSWNMESVLLDIDPRYCQFYLRKHFIMFNMFNGFFFEGNEGQSKLDRFLRECEPGRACVVIDPPFGGLLKALGRSLDQIHDRYLELHGHPGTTGSTAVKLNRDSYQFAVMLFLPYFNEPKVAQYMKNLKLTDYKVHYTNHRALKDCRCRSSLGSIVRIFTNIQPYVFTLPTEEGYKYCEICKRYVSENNSHCEECDACTSKDGRPPKHCNICKKCVKNTWFHCFSCKICRLPGTCKHPQRKNNKNS</sequence>